<dbReference type="AlphaFoldDB" id="A0A8T4L688"/>
<reference evidence="1" key="1">
    <citation type="submission" date="2021-03" db="EMBL/GenBank/DDBJ databases">
        <authorList>
            <person name="Jaffe A."/>
        </authorList>
    </citation>
    <scope>NUCLEOTIDE SEQUENCE</scope>
    <source>
        <strain evidence="1">RIFCSPLOWO2_01_FULL_43_13</strain>
    </source>
</reference>
<organism evidence="1 2">
    <name type="scientific">Candidatus Iainarchaeum sp</name>
    <dbReference type="NCBI Taxonomy" id="3101447"/>
    <lineage>
        <taxon>Archaea</taxon>
        <taxon>Candidatus Iainarchaeota</taxon>
        <taxon>Candidatus Iainarchaeia</taxon>
        <taxon>Candidatus Iainarchaeales</taxon>
        <taxon>Candidatus Iainarchaeaceae</taxon>
        <taxon>Candidatus Iainarchaeum</taxon>
    </lineage>
</organism>
<sequence length="82" mass="9700">MLNRKVGAKREQIEYTARYNRMRDAGVESHQNAAREKALESIRRLRRNIAREKNPRIAAFNSARLKRLVRKFRQVHGEVPES</sequence>
<dbReference type="Proteomes" id="UP000680185">
    <property type="component" value="Unassembled WGS sequence"/>
</dbReference>
<dbReference type="EMBL" id="JAGVWB010000023">
    <property type="protein sequence ID" value="MBS3058466.1"/>
    <property type="molecule type" value="Genomic_DNA"/>
</dbReference>
<comment type="caution">
    <text evidence="1">The sequence shown here is derived from an EMBL/GenBank/DDBJ whole genome shotgun (WGS) entry which is preliminary data.</text>
</comment>
<evidence type="ECO:0000313" key="2">
    <source>
        <dbReference type="Proteomes" id="UP000680185"/>
    </source>
</evidence>
<gene>
    <name evidence="1" type="ORF">J4478_03650</name>
</gene>
<accession>A0A8T4L688</accession>
<evidence type="ECO:0000313" key="1">
    <source>
        <dbReference type="EMBL" id="MBS3058466.1"/>
    </source>
</evidence>
<reference evidence="1" key="2">
    <citation type="submission" date="2021-05" db="EMBL/GenBank/DDBJ databases">
        <title>Protein family content uncovers lineage relationships and bacterial pathway maintenance mechanisms in DPANN archaea.</title>
        <authorList>
            <person name="Castelle C.J."/>
            <person name="Meheust R."/>
            <person name="Jaffe A.L."/>
            <person name="Seitz K."/>
            <person name="Gong X."/>
            <person name="Baker B.J."/>
            <person name="Banfield J.F."/>
        </authorList>
    </citation>
    <scope>NUCLEOTIDE SEQUENCE</scope>
    <source>
        <strain evidence="1">RIFCSPLOWO2_01_FULL_43_13</strain>
    </source>
</reference>
<proteinExistence type="predicted"/>
<protein>
    <submittedName>
        <fullName evidence="1">Uncharacterized protein</fullName>
    </submittedName>
</protein>
<name>A0A8T4L688_9ARCH</name>